<dbReference type="HOGENOM" id="CLU_2519030_0_0_1"/>
<name>T1H6W6_MEGSC</name>
<dbReference type="EnsemblMetazoa" id="MESCA012448-RA">
    <property type="protein sequence ID" value="MESCA012448-PA"/>
    <property type="gene ID" value="MESCA012448"/>
</dbReference>
<keyword evidence="3" id="KW-1185">Reference proteome</keyword>
<dbReference type="STRING" id="36166.T1H6W6"/>
<sequence length="85" mass="9637">VPILQSLGQYSCLRCKICYCEDHVRKCQPGVTSGRQGHGGADYDDYDDDDGNWSGYYGGTTYETNYDDEDEESDDYSESEYTDSE</sequence>
<organism evidence="2 3">
    <name type="scientific">Megaselia scalaris</name>
    <name type="common">Humpbacked fly</name>
    <name type="synonym">Phora scalaris</name>
    <dbReference type="NCBI Taxonomy" id="36166"/>
    <lineage>
        <taxon>Eukaryota</taxon>
        <taxon>Metazoa</taxon>
        <taxon>Ecdysozoa</taxon>
        <taxon>Arthropoda</taxon>
        <taxon>Hexapoda</taxon>
        <taxon>Insecta</taxon>
        <taxon>Pterygota</taxon>
        <taxon>Neoptera</taxon>
        <taxon>Endopterygota</taxon>
        <taxon>Diptera</taxon>
        <taxon>Brachycera</taxon>
        <taxon>Muscomorpha</taxon>
        <taxon>Platypezoidea</taxon>
        <taxon>Phoridae</taxon>
        <taxon>Megaseliini</taxon>
        <taxon>Megaselia</taxon>
    </lineage>
</organism>
<feature type="region of interest" description="Disordered" evidence="1">
    <location>
        <begin position="28"/>
        <end position="85"/>
    </location>
</feature>
<dbReference type="AlphaFoldDB" id="T1H6W6"/>
<feature type="compositionally biased region" description="Acidic residues" evidence="1">
    <location>
        <begin position="65"/>
        <end position="85"/>
    </location>
</feature>
<evidence type="ECO:0000256" key="1">
    <source>
        <dbReference type="SAM" id="MobiDB-lite"/>
    </source>
</evidence>
<evidence type="ECO:0000313" key="3">
    <source>
        <dbReference type="Proteomes" id="UP000015102"/>
    </source>
</evidence>
<reference evidence="3" key="1">
    <citation type="submission" date="2013-02" db="EMBL/GenBank/DDBJ databases">
        <authorList>
            <person name="Hughes D."/>
        </authorList>
    </citation>
    <scope>NUCLEOTIDE SEQUENCE</scope>
    <source>
        <strain>Durham</strain>
        <strain evidence="3">NC isolate 2 -- Noor lab</strain>
    </source>
</reference>
<feature type="compositionally biased region" description="Low complexity" evidence="1">
    <location>
        <begin position="52"/>
        <end position="64"/>
    </location>
</feature>
<dbReference type="Proteomes" id="UP000015102">
    <property type="component" value="Unassembled WGS sequence"/>
</dbReference>
<accession>T1H6W6</accession>
<reference evidence="2" key="2">
    <citation type="submission" date="2015-06" db="UniProtKB">
        <authorList>
            <consortium name="EnsemblMetazoa"/>
        </authorList>
    </citation>
    <scope>IDENTIFICATION</scope>
</reference>
<evidence type="ECO:0000313" key="2">
    <source>
        <dbReference type="EnsemblMetazoa" id="MESCA012448-PA"/>
    </source>
</evidence>
<feature type="compositionally biased region" description="Acidic residues" evidence="1">
    <location>
        <begin position="42"/>
        <end position="51"/>
    </location>
</feature>
<proteinExistence type="predicted"/>
<protein>
    <submittedName>
        <fullName evidence="2">Uncharacterized protein</fullName>
    </submittedName>
</protein>